<dbReference type="GO" id="GO:0006260">
    <property type="term" value="P:DNA replication"/>
    <property type="evidence" value="ECO:0007669"/>
    <property type="project" value="UniProtKB-UniRule"/>
</dbReference>
<dbReference type="SUPFAM" id="SSF52540">
    <property type="entry name" value="P-loop containing nucleoside triphosphate hydrolases"/>
    <property type="match status" value="1"/>
</dbReference>
<sequence length="402" mass="45188">MTRFTRDTEIFRDEDMLREDYQPDSIAARDEELEAYENALQPVINGAQPRNIFLYGKAGVGKTAVTRFLLSHLKDDVEAYDDVDLSVYWLNCTNFSSSYQVAANLVNLLRPASQQISTTGYPQQTVFDMLYSELESIGGTVLLVLDEIDHIGQDDDILYELPRARSNGYLDNVKPGVVGISNDFGFRETLSPKVKDTLCEEEIHFPPYQAPELESILKQRVDGALQEDALSTGVLQLCAAIAAQDTGSARQALDLLYKAGDIARTEGDPPIVEDHVRAASQALERGQIRHGMRELTHHGHLTLIATLSLALEDEMPARVREIYPEYRTVADHSGTDPLVRRRMHDHLADLSMVGILQRTVRNEGRAGGQYHEYEFDVPLDLVRDVVRELEDIVPPDRVARRI</sequence>
<dbReference type="SMART" id="SM00382">
    <property type="entry name" value="AAA"/>
    <property type="match status" value="1"/>
</dbReference>
<feature type="binding site" evidence="5">
    <location>
        <position position="220"/>
    </location>
    <ligand>
        <name>ATP</name>
        <dbReference type="ChEBI" id="CHEBI:30616"/>
    </ligand>
</feature>
<dbReference type="PANTHER" id="PTHR10763:SF22">
    <property type="entry name" value="ORC1-TYPE DNA REPLICATION PROTEIN"/>
    <property type="match status" value="1"/>
</dbReference>
<dbReference type="InterPro" id="IPR027417">
    <property type="entry name" value="P-loop_NTPase"/>
</dbReference>
<feature type="domain" description="AAA+ ATPase" evidence="6">
    <location>
        <begin position="48"/>
        <end position="200"/>
    </location>
</feature>
<dbReference type="Pfam" id="PF09079">
    <property type="entry name" value="WHD_Cdc6"/>
    <property type="match status" value="1"/>
</dbReference>
<evidence type="ECO:0000256" key="3">
    <source>
        <dbReference type="ARBA" id="ARBA00022741"/>
    </source>
</evidence>
<dbReference type="InterPro" id="IPR036390">
    <property type="entry name" value="WH_DNA-bd_sf"/>
</dbReference>
<dbReference type="CDD" id="cd08768">
    <property type="entry name" value="Cdc6_C"/>
    <property type="match status" value="1"/>
</dbReference>
<dbReference type="HAMAP" id="MF_01407">
    <property type="entry name" value="ORC1_type_DNA_replic_protein"/>
    <property type="match status" value="1"/>
</dbReference>
<comment type="caution">
    <text evidence="8">The sequence shown here is derived from an EMBL/GenBank/DDBJ whole genome shotgun (WGS) entry which is preliminary data.</text>
</comment>
<dbReference type="GO" id="GO:0016887">
    <property type="term" value="F:ATP hydrolysis activity"/>
    <property type="evidence" value="ECO:0007669"/>
    <property type="project" value="InterPro"/>
</dbReference>
<dbReference type="SUPFAM" id="SSF46785">
    <property type="entry name" value="Winged helix' DNA-binding domain"/>
    <property type="match status" value="1"/>
</dbReference>
<dbReference type="Gene3D" id="1.10.8.60">
    <property type="match status" value="1"/>
</dbReference>
<gene>
    <name evidence="8" type="ORF">EGH23_06760</name>
</gene>
<evidence type="ECO:0000313" key="9">
    <source>
        <dbReference type="Proteomes" id="UP001430455"/>
    </source>
</evidence>
<evidence type="ECO:0000256" key="5">
    <source>
        <dbReference type="HAMAP-Rule" id="MF_01407"/>
    </source>
</evidence>
<evidence type="ECO:0000256" key="1">
    <source>
        <dbReference type="ARBA" id="ARBA00006184"/>
    </source>
</evidence>
<dbReference type="InterPro" id="IPR049945">
    <property type="entry name" value="AAA_22"/>
</dbReference>
<evidence type="ECO:0000256" key="4">
    <source>
        <dbReference type="ARBA" id="ARBA00022840"/>
    </source>
</evidence>
<proteinExistence type="inferred from homology"/>
<organism evidence="8 9">
    <name type="scientific">Haloarcula nitratireducens</name>
    <dbReference type="NCBI Taxonomy" id="2487749"/>
    <lineage>
        <taxon>Archaea</taxon>
        <taxon>Methanobacteriati</taxon>
        <taxon>Methanobacteriota</taxon>
        <taxon>Stenosarchaea group</taxon>
        <taxon>Halobacteria</taxon>
        <taxon>Halobacteriales</taxon>
        <taxon>Haloarculaceae</taxon>
        <taxon>Haloarcula</taxon>
    </lineage>
</organism>
<keyword evidence="3 5" id="KW-0547">Nucleotide-binding</keyword>
<evidence type="ECO:0000259" key="7">
    <source>
        <dbReference type="SMART" id="SM01074"/>
    </source>
</evidence>
<name>A0AAW4PA17_9EURY</name>
<dbReference type="InterPro" id="IPR014277">
    <property type="entry name" value="Orc1/Cdc6_arc"/>
</dbReference>
<feature type="binding site" evidence="5">
    <location>
        <position position="208"/>
    </location>
    <ligand>
        <name>ATP</name>
        <dbReference type="ChEBI" id="CHEBI:30616"/>
    </ligand>
</feature>
<evidence type="ECO:0000256" key="2">
    <source>
        <dbReference type="ARBA" id="ARBA00022705"/>
    </source>
</evidence>
<dbReference type="SMART" id="SM01074">
    <property type="entry name" value="Cdc6_C"/>
    <property type="match status" value="1"/>
</dbReference>
<dbReference type="InterPro" id="IPR003593">
    <property type="entry name" value="AAA+_ATPase"/>
</dbReference>
<keyword evidence="4 5" id="KW-0067">ATP-binding</keyword>
<dbReference type="EMBL" id="RKLT01000002">
    <property type="protein sequence ID" value="MBX0294581.1"/>
    <property type="molecule type" value="Genomic_DNA"/>
</dbReference>
<dbReference type="Proteomes" id="UP001430455">
    <property type="component" value="Unassembled WGS sequence"/>
</dbReference>
<accession>A0AAW4PA17</accession>
<reference evidence="8 9" key="1">
    <citation type="submission" date="2021-06" db="EMBL/GenBank/DDBJ databases">
        <title>Halomicroarcula sp. a new haloarchaeum isolated from saline soil.</title>
        <authorList>
            <person name="Duran-Viseras A."/>
            <person name="Sanchez-Porro C."/>
            <person name="Ventosa A."/>
        </authorList>
    </citation>
    <scope>NUCLEOTIDE SEQUENCE [LARGE SCALE GENOMIC DNA]</scope>
    <source>
        <strain evidence="8 9">F27</strain>
    </source>
</reference>
<dbReference type="Pfam" id="PF22703">
    <property type="entry name" value="Cdc6_lid"/>
    <property type="match status" value="1"/>
</dbReference>
<evidence type="ECO:0000313" key="8">
    <source>
        <dbReference type="EMBL" id="MBX0294581.1"/>
    </source>
</evidence>
<dbReference type="Gene3D" id="1.10.10.10">
    <property type="entry name" value="Winged helix-like DNA-binding domain superfamily/Winged helix DNA-binding domain"/>
    <property type="match status" value="1"/>
</dbReference>
<dbReference type="Gene3D" id="3.40.50.300">
    <property type="entry name" value="P-loop containing nucleotide triphosphate hydrolases"/>
    <property type="match status" value="1"/>
</dbReference>
<comment type="function">
    <text evidence="5">Involved in regulation of DNA replication.</text>
</comment>
<dbReference type="InterPro" id="IPR015163">
    <property type="entry name" value="Cdc6_C"/>
</dbReference>
<dbReference type="PANTHER" id="PTHR10763">
    <property type="entry name" value="CELL DIVISION CONTROL PROTEIN 6-RELATED"/>
    <property type="match status" value="1"/>
</dbReference>
<dbReference type="InterPro" id="IPR050311">
    <property type="entry name" value="ORC1/CDC6"/>
</dbReference>
<keyword evidence="9" id="KW-1185">Reference proteome</keyword>
<keyword evidence="2 5" id="KW-0235">DNA replication</keyword>
<dbReference type="InterPro" id="IPR055237">
    <property type="entry name" value="Cdc6_lid"/>
</dbReference>
<dbReference type="GO" id="GO:0005524">
    <property type="term" value="F:ATP binding"/>
    <property type="evidence" value="ECO:0007669"/>
    <property type="project" value="UniProtKB-UniRule"/>
</dbReference>
<dbReference type="Pfam" id="PF13401">
    <property type="entry name" value="AAA_22"/>
    <property type="match status" value="1"/>
</dbReference>
<comment type="similarity">
    <text evidence="1 5">Belongs to the CDC6/cdc18 family.</text>
</comment>
<dbReference type="InterPro" id="IPR036388">
    <property type="entry name" value="WH-like_DNA-bd_sf"/>
</dbReference>
<dbReference type="FunFam" id="1.10.8.60:FF:000073">
    <property type="entry name" value="ORC1-type DNA replication protein"/>
    <property type="match status" value="1"/>
</dbReference>
<feature type="domain" description="Cdc6 C-terminal" evidence="7">
    <location>
        <begin position="303"/>
        <end position="386"/>
    </location>
</feature>
<dbReference type="AlphaFoldDB" id="A0AAW4PA17"/>
<dbReference type="RefSeq" id="WP_220579264.1">
    <property type="nucleotide sequence ID" value="NZ_RKLT01000002.1"/>
</dbReference>
<evidence type="ECO:0000259" key="6">
    <source>
        <dbReference type="SMART" id="SM00382"/>
    </source>
</evidence>
<feature type="binding site" evidence="5">
    <location>
        <begin position="60"/>
        <end position="64"/>
    </location>
    <ligand>
        <name>ATP</name>
        <dbReference type="ChEBI" id="CHEBI:30616"/>
    </ligand>
</feature>
<protein>
    <recommendedName>
        <fullName evidence="5">ORC1-type DNA replication protein</fullName>
    </recommendedName>
</protein>
<dbReference type="NCBIfam" id="TIGR02928">
    <property type="entry name" value="orc1/cdc6 family replication initiation protein"/>
    <property type="match status" value="1"/>
</dbReference>